<dbReference type="EMBL" id="VFMO01000001">
    <property type="protein sequence ID" value="TQJ13064.1"/>
    <property type="molecule type" value="Genomic_DNA"/>
</dbReference>
<dbReference type="OrthoDB" id="9816539at2"/>
<evidence type="ECO:0000313" key="2">
    <source>
        <dbReference type="EMBL" id="TQJ13064.1"/>
    </source>
</evidence>
<evidence type="ECO:0000313" key="3">
    <source>
        <dbReference type="Proteomes" id="UP000320806"/>
    </source>
</evidence>
<feature type="domain" description="Plasmid pRiA4b Orf3-like" evidence="1">
    <location>
        <begin position="63"/>
        <end position="237"/>
    </location>
</feature>
<dbReference type="Proteomes" id="UP000320806">
    <property type="component" value="Unassembled WGS sequence"/>
</dbReference>
<dbReference type="PANTHER" id="PTHR41878:SF1">
    <property type="entry name" value="TNPR PROTEIN"/>
    <property type="match status" value="1"/>
</dbReference>
<dbReference type="InterPro" id="IPR012912">
    <property type="entry name" value="Plasmid_pRiA4b_Orf3-like"/>
</dbReference>
<dbReference type="InterPro" id="IPR024047">
    <property type="entry name" value="MM3350-like_sf"/>
</dbReference>
<dbReference type="RefSeq" id="WP_141927305.1">
    <property type="nucleotide sequence ID" value="NZ_BAABCI010000039.1"/>
</dbReference>
<keyword evidence="3" id="KW-1185">Reference proteome</keyword>
<dbReference type="Pfam" id="PF07929">
    <property type="entry name" value="PRiA4_ORF3"/>
    <property type="match status" value="1"/>
</dbReference>
<reference evidence="2 3" key="1">
    <citation type="submission" date="2019-06" db="EMBL/GenBank/DDBJ databases">
        <title>Sequencing the genomes of 1000 actinobacteria strains.</title>
        <authorList>
            <person name="Klenk H.-P."/>
        </authorList>
    </citation>
    <scope>NUCLEOTIDE SEQUENCE [LARGE SCALE GENOMIC DNA]</scope>
    <source>
        <strain evidence="2 3">DSM 19828</strain>
    </source>
</reference>
<proteinExistence type="predicted"/>
<evidence type="ECO:0000259" key="1">
    <source>
        <dbReference type="Pfam" id="PF07929"/>
    </source>
</evidence>
<gene>
    <name evidence="2" type="ORF">FB459_0454</name>
</gene>
<protein>
    <submittedName>
        <fullName evidence="2">PRiA4b ORF-3-like protein</fullName>
    </submittedName>
</protein>
<comment type="caution">
    <text evidence="2">The sequence shown here is derived from an EMBL/GenBank/DDBJ whole genome shotgun (WGS) entry which is preliminary data.</text>
</comment>
<organism evidence="2 3">
    <name type="scientific">Yimella lutea</name>
    <dbReference type="NCBI Taxonomy" id="587872"/>
    <lineage>
        <taxon>Bacteria</taxon>
        <taxon>Bacillati</taxon>
        <taxon>Actinomycetota</taxon>
        <taxon>Actinomycetes</taxon>
        <taxon>Micrococcales</taxon>
        <taxon>Dermacoccaceae</taxon>
        <taxon>Yimella</taxon>
    </lineage>
</organism>
<accession>A0A542ECP3</accession>
<name>A0A542ECP3_9MICO</name>
<dbReference type="SUPFAM" id="SSF159941">
    <property type="entry name" value="MM3350-like"/>
    <property type="match status" value="1"/>
</dbReference>
<dbReference type="AlphaFoldDB" id="A0A542ECP3"/>
<sequence length="501" mass="55301">MGGSNQSDIDALVKQIIAGRDPSELLEDLRRGRILDSLRTGSFQQHFNKPVAVAAPLDEPLLLTIKVELEDSEPLIWRRLQVRTDMALDAFHDVLQDAMGWSNSHLHRFHIPGDRNYFLNEFDVGEGESGTPETDVRLDQILRAKGDGLNYEYDLGDGWEHRIVVEQVRTATPDDKVANCVAGGRSCPPEDVGGIGFFNDLAAELRRVKDPQLLSGEFEDLAHWLPPDYDPDDFSVEDANLALSMSGTGGASAILDVAVDGVQRAPEFEALVGRCPRHLIGELILLSGEALRAAPATDVELREQLRPFQTMLDLADPDGIPLTKAGWLAPDACEHVWNESGLNWGYGKGNREQHTPEVSQLRRDCVALKLLRKHRERLLLTPLGRKAGADAGVLSSVVAGSLLRGETEMDRDANVLALLLLAAGRPFERRDDFEDQVANLLTEIGWRTGDYAEAPVHRHELRLYRIERIVAGDPNAAFRWTGPVGSAGARQLAKKALWPDA</sequence>
<dbReference type="PANTHER" id="PTHR41878">
    <property type="entry name" value="LEXA REPRESSOR-RELATED"/>
    <property type="match status" value="1"/>
</dbReference>
<dbReference type="Gene3D" id="3.10.290.30">
    <property type="entry name" value="MM3350-like"/>
    <property type="match status" value="1"/>
</dbReference>